<organism evidence="1 2">
    <name type="scientific">Linum tenue</name>
    <dbReference type="NCBI Taxonomy" id="586396"/>
    <lineage>
        <taxon>Eukaryota</taxon>
        <taxon>Viridiplantae</taxon>
        <taxon>Streptophyta</taxon>
        <taxon>Embryophyta</taxon>
        <taxon>Tracheophyta</taxon>
        <taxon>Spermatophyta</taxon>
        <taxon>Magnoliopsida</taxon>
        <taxon>eudicotyledons</taxon>
        <taxon>Gunneridae</taxon>
        <taxon>Pentapetalae</taxon>
        <taxon>rosids</taxon>
        <taxon>fabids</taxon>
        <taxon>Malpighiales</taxon>
        <taxon>Linaceae</taxon>
        <taxon>Linum</taxon>
    </lineage>
</organism>
<name>A0AAV0M1E9_9ROSI</name>
<accession>A0AAV0M1E9</accession>
<keyword evidence="2" id="KW-1185">Reference proteome</keyword>
<dbReference type="AlphaFoldDB" id="A0AAV0M1E9"/>
<gene>
    <name evidence="1" type="ORF">LITE_LOCUS26446</name>
</gene>
<proteinExistence type="predicted"/>
<protein>
    <submittedName>
        <fullName evidence="1">Uncharacterized protein</fullName>
    </submittedName>
</protein>
<dbReference type="EMBL" id="CAMGYJ010000006">
    <property type="protein sequence ID" value="CAI0440225.1"/>
    <property type="molecule type" value="Genomic_DNA"/>
</dbReference>
<comment type="caution">
    <text evidence="1">The sequence shown here is derived from an EMBL/GenBank/DDBJ whole genome shotgun (WGS) entry which is preliminary data.</text>
</comment>
<evidence type="ECO:0000313" key="2">
    <source>
        <dbReference type="Proteomes" id="UP001154282"/>
    </source>
</evidence>
<sequence>MSRPQLTSCRGQWSGRVGKEVEIAPRYKRASLVTSLTPSRTVPLLPSTATTRCSSERVLPVTSILLPWSLILIQVSPNPHSKIEFNF</sequence>
<evidence type="ECO:0000313" key="1">
    <source>
        <dbReference type="EMBL" id="CAI0440225.1"/>
    </source>
</evidence>
<dbReference type="Proteomes" id="UP001154282">
    <property type="component" value="Unassembled WGS sequence"/>
</dbReference>
<reference evidence="1" key="1">
    <citation type="submission" date="2022-08" db="EMBL/GenBank/DDBJ databases">
        <authorList>
            <person name="Gutierrez-Valencia J."/>
        </authorList>
    </citation>
    <scope>NUCLEOTIDE SEQUENCE</scope>
</reference>